<gene>
    <name evidence="1" type="ORF">NCTC9997_00396</name>
</gene>
<reference evidence="1 2" key="1">
    <citation type="submission" date="2018-12" db="EMBL/GenBank/DDBJ databases">
        <authorList>
            <consortium name="Pathogen Informatics"/>
        </authorList>
    </citation>
    <scope>NUCLEOTIDE SEQUENCE [LARGE SCALE GENOMIC DNA]</scope>
    <source>
        <strain evidence="1 2">NCTC9997</strain>
    </source>
</reference>
<dbReference type="AlphaFoldDB" id="A0A7Z8Z5P1"/>
<name>A0A7Z8Z5P1_RAOTE</name>
<evidence type="ECO:0000313" key="2">
    <source>
        <dbReference type="Proteomes" id="UP000267630"/>
    </source>
</evidence>
<dbReference type="Proteomes" id="UP000267630">
    <property type="component" value="Chromosome 3"/>
</dbReference>
<keyword evidence="2" id="KW-1185">Reference proteome</keyword>
<organism evidence="1 2">
    <name type="scientific">Raoultella terrigena</name>
    <name type="common">Klebsiella terrigena</name>
    <dbReference type="NCBI Taxonomy" id="577"/>
    <lineage>
        <taxon>Bacteria</taxon>
        <taxon>Pseudomonadati</taxon>
        <taxon>Pseudomonadota</taxon>
        <taxon>Gammaproteobacteria</taxon>
        <taxon>Enterobacterales</taxon>
        <taxon>Enterobacteriaceae</taxon>
        <taxon>Klebsiella/Raoultella group</taxon>
        <taxon>Raoultella</taxon>
    </lineage>
</organism>
<protein>
    <recommendedName>
        <fullName evidence="3">Sporadically distributed protein, TIGR04141 family</fullName>
    </recommendedName>
</protein>
<evidence type="ECO:0008006" key="3">
    <source>
        <dbReference type="Google" id="ProtNLM"/>
    </source>
</evidence>
<accession>A0A7Z8Z5P1</accession>
<proteinExistence type="predicted"/>
<evidence type="ECO:0000313" key="1">
    <source>
        <dbReference type="EMBL" id="VED45281.1"/>
    </source>
</evidence>
<dbReference type="EMBL" id="LR134253">
    <property type="protein sequence ID" value="VED45281.1"/>
    <property type="molecule type" value="Genomic_DNA"/>
</dbReference>
<sequence length="599" mass="68361">MHDIKKEQLSPFFSILVGFNKAKYTGKVLHEAVIEIIETVINNEDGIQKFPTSSEFISEASLLITPYCINKTPSWTKRNDIQDIENHVVLTVTMGSYVSFYFSEKGMKDSIREYFKSSYLPNLYPVEISHLNHLFINEDNIKMLWLLGIHGKNTFKADSKVLGGNSVAESLDPLEDQSYMMSAVRTEIGKTNKTIGLNPFKSSIWKGPCKDWATFEKNVIEILDTLNSNNQNNTSPIGILASPINELNGVKDAYDFSVIDPDFVPYEMSLTKTELIRKIATKYKVEISPTLNTSFSLKVFYEDIHCGDINVKVLIKDYEVSFEVDKQYITTQKKEILNNYAKILKYPELIKCWYESGHAVVNSWMFKTDYKDVTYDGFIWADFEDFNICQEKPLTSEALDLSKIGMQKSLFCWVKNRWSSRWDTAEKFNTTEKPTGWLYCDDGAGEKADFIHIDEHNGKVIISLIHIKAANSSSVKRRVSVGAHDIVLSQAVKNLRYSNRKNLIQDLTDRATNSQNKMCWHESTLIQSGEFIKKLSSLHTSSNNLKTRVIVIQPHTTKSYYTQLQNNNIKRQLDVLLVSSDNAIKSSGAEFHIIGFNDG</sequence>